<evidence type="ECO:0000313" key="3">
    <source>
        <dbReference type="Proteomes" id="UP000825935"/>
    </source>
</evidence>
<dbReference type="OrthoDB" id="1939205at2759"/>
<evidence type="ECO:0000313" key="2">
    <source>
        <dbReference type="EMBL" id="KAH7298670.1"/>
    </source>
</evidence>
<feature type="compositionally biased region" description="Basic and acidic residues" evidence="1">
    <location>
        <begin position="157"/>
        <end position="175"/>
    </location>
</feature>
<sequence>MDENEAVAYYDEMRRKGGGAAKLKQGLGFNSASVLAPSHSAFPTFVKGDNHEESISKFEKESRLAAVREKLKKRSSRDEDADATGRHRRENDVPSRSRDRGHKTNEKGSPRSRSRDRGCVSRNENSKRREHRSRSVSSSERSRKRRQNNPSTSDSRSSSERMSSRNMKRRDDRSYRNRRRSSSPKGTLRRSRSVSPRGHRHRSHRDDHRKRSPSDHRQRHRKDDCTEKDAVNTHKAKSNSLDFSRRIPGFDNMTEAEKVRAKMKLQLSDTVSKDKTRGMDSEWERFTFDKSAPLDDDAKLDYFGDGTGARDDTEFLRNTGSTFLSSNTGQAKREAQIQAAHDAAIFGPPGGVPLGKAAHSVDEACASSSEEAIAYTNRESSSKSLLSDQVLAMQQGSWRERALKMKQQKASNALT</sequence>
<dbReference type="GO" id="GO:0005737">
    <property type="term" value="C:cytoplasm"/>
    <property type="evidence" value="ECO:0007669"/>
    <property type="project" value="TreeGrafter"/>
</dbReference>
<keyword evidence="3" id="KW-1185">Reference proteome</keyword>
<accession>A0A8T2RR89</accession>
<gene>
    <name evidence="2" type="ORF">KP509_25G053300</name>
</gene>
<dbReference type="InterPro" id="IPR034604">
    <property type="entry name" value="SRRP53"/>
</dbReference>
<dbReference type="PANTHER" id="PTHR31968:SF4">
    <property type="entry name" value="SERINE_ARGININE-RELATED PROTEIN 53"/>
    <property type="match status" value="1"/>
</dbReference>
<feature type="compositionally biased region" description="Basic residues" evidence="1">
    <location>
        <begin position="176"/>
        <end position="211"/>
    </location>
</feature>
<protein>
    <submittedName>
        <fullName evidence="2">Uncharacterized protein</fullName>
    </submittedName>
</protein>
<dbReference type="GO" id="GO:0000380">
    <property type="term" value="P:alternative mRNA splicing, via spliceosome"/>
    <property type="evidence" value="ECO:0007669"/>
    <property type="project" value="InterPro"/>
</dbReference>
<dbReference type="EMBL" id="CM035430">
    <property type="protein sequence ID" value="KAH7298669.1"/>
    <property type="molecule type" value="Genomic_DNA"/>
</dbReference>
<dbReference type="EMBL" id="CM035430">
    <property type="protein sequence ID" value="KAH7298670.1"/>
    <property type="molecule type" value="Genomic_DNA"/>
</dbReference>
<proteinExistence type="predicted"/>
<dbReference type="Proteomes" id="UP000825935">
    <property type="component" value="Chromosome 25"/>
</dbReference>
<dbReference type="PANTHER" id="PTHR31968">
    <property type="entry name" value="SERINE/ARGININE-RELATED PROTEIN 53"/>
    <property type="match status" value="1"/>
</dbReference>
<dbReference type="AlphaFoldDB" id="A0A8T2RR89"/>
<organism evidence="2 3">
    <name type="scientific">Ceratopteris richardii</name>
    <name type="common">Triangle waterfern</name>
    <dbReference type="NCBI Taxonomy" id="49495"/>
    <lineage>
        <taxon>Eukaryota</taxon>
        <taxon>Viridiplantae</taxon>
        <taxon>Streptophyta</taxon>
        <taxon>Embryophyta</taxon>
        <taxon>Tracheophyta</taxon>
        <taxon>Polypodiopsida</taxon>
        <taxon>Polypodiidae</taxon>
        <taxon>Polypodiales</taxon>
        <taxon>Pteridineae</taxon>
        <taxon>Pteridaceae</taxon>
        <taxon>Parkerioideae</taxon>
        <taxon>Ceratopteris</taxon>
    </lineage>
</organism>
<comment type="caution">
    <text evidence="2">The sequence shown here is derived from an EMBL/GenBank/DDBJ whole genome shotgun (WGS) entry which is preliminary data.</text>
</comment>
<dbReference type="GO" id="GO:0005634">
    <property type="term" value="C:nucleus"/>
    <property type="evidence" value="ECO:0007669"/>
    <property type="project" value="TreeGrafter"/>
</dbReference>
<feature type="compositionally biased region" description="Basic and acidic residues" evidence="1">
    <location>
        <begin position="212"/>
        <end position="232"/>
    </location>
</feature>
<name>A0A8T2RR89_CERRI</name>
<dbReference type="EMBL" id="CM035430">
    <property type="protein sequence ID" value="KAH7298667.1"/>
    <property type="molecule type" value="Genomic_DNA"/>
</dbReference>
<feature type="compositionally biased region" description="Basic and acidic residues" evidence="1">
    <location>
        <begin position="83"/>
        <end position="127"/>
    </location>
</feature>
<evidence type="ECO:0000256" key="1">
    <source>
        <dbReference type="SAM" id="MobiDB-lite"/>
    </source>
</evidence>
<dbReference type="EMBL" id="CM035430">
    <property type="protein sequence ID" value="KAH7298668.1"/>
    <property type="molecule type" value="Genomic_DNA"/>
</dbReference>
<dbReference type="OMA" id="KARMKFQ"/>
<reference evidence="2" key="1">
    <citation type="submission" date="2021-08" db="EMBL/GenBank/DDBJ databases">
        <title>WGS assembly of Ceratopteris richardii.</title>
        <authorList>
            <person name="Marchant D.B."/>
            <person name="Chen G."/>
            <person name="Jenkins J."/>
            <person name="Shu S."/>
            <person name="Leebens-Mack J."/>
            <person name="Grimwood J."/>
            <person name="Schmutz J."/>
            <person name="Soltis P."/>
            <person name="Soltis D."/>
            <person name="Chen Z.-H."/>
        </authorList>
    </citation>
    <scope>NUCLEOTIDE SEQUENCE</scope>
    <source>
        <strain evidence="2">Whitten #5841</strain>
        <tissue evidence="2">Leaf</tissue>
    </source>
</reference>
<feature type="region of interest" description="Disordered" evidence="1">
    <location>
        <begin position="69"/>
        <end position="243"/>
    </location>
</feature>